<protein>
    <submittedName>
        <fullName evidence="1">Uncharacterized protein</fullName>
    </submittedName>
</protein>
<reference evidence="1 2" key="1">
    <citation type="submission" date="2019-02" db="EMBL/GenBank/DDBJ databases">
        <title>Deep-cultivation of Planctomycetes and their phenomic and genomic characterization uncovers novel biology.</title>
        <authorList>
            <person name="Wiegand S."/>
            <person name="Jogler M."/>
            <person name="Boedeker C."/>
            <person name="Pinto D."/>
            <person name="Vollmers J."/>
            <person name="Rivas-Marin E."/>
            <person name="Kohn T."/>
            <person name="Peeters S.H."/>
            <person name="Heuer A."/>
            <person name="Rast P."/>
            <person name="Oberbeckmann S."/>
            <person name="Bunk B."/>
            <person name="Jeske O."/>
            <person name="Meyerdierks A."/>
            <person name="Storesund J.E."/>
            <person name="Kallscheuer N."/>
            <person name="Luecker S."/>
            <person name="Lage O.M."/>
            <person name="Pohl T."/>
            <person name="Merkel B.J."/>
            <person name="Hornburger P."/>
            <person name="Mueller R.-W."/>
            <person name="Bruemmer F."/>
            <person name="Labrenz M."/>
            <person name="Spormann A.M."/>
            <person name="Op Den Camp H."/>
            <person name="Overmann J."/>
            <person name="Amann R."/>
            <person name="Jetten M.S.M."/>
            <person name="Mascher T."/>
            <person name="Medema M.H."/>
            <person name="Devos D.P."/>
            <person name="Kaster A.-K."/>
            <person name="Ovreas L."/>
            <person name="Rohde M."/>
            <person name="Galperin M.Y."/>
            <person name="Jogler C."/>
        </authorList>
    </citation>
    <scope>NUCLEOTIDE SEQUENCE [LARGE SCALE GENOMIC DNA]</scope>
    <source>
        <strain evidence="1 2">Q31b</strain>
    </source>
</reference>
<evidence type="ECO:0000313" key="1">
    <source>
        <dbReference type="EMBL" id="TWU39971.1"/>
    </source>
</evidence>
<dbReference type="AlphaFoldDB" id="A0A5C6DX60"/>
<dbReference type="OrthoDB" id="278703at2"/>
<dbReference type="EMBL" id="SJPY01000005">
    <property type="protein sequence ID" value="TWU39971.1"/>
    <property type="molecule type" value="Genomic_DNA"/>
</dbReference>
<gene>
    <name evidence="1" type="ORF">Q31b_32870</name>
</gene>
<organism evidence="1 2">
    <name type="scientific">Novipirellula aureliae</name>
    <dbReference type="NCBI Taxonomy" id="2527966"/>
    <lineage>
        <taxon>Bacteria</taxon>
        <taxon>Pseudomonadati</taxon>
        <taxon>Planctomycetota</taxon>
        <taxon>Planctomycetia</taxon>
        <taxon>Pirellulales</taxon>
        <taxon>Pirellulaceae</taxon>
        <taxon>Novipirellula</taxon>
    </lineage>
</organism>
<proteinExistence type="predicted"/>
<dbReference type="RefSeq" id="WP_146600624.1">
    <property type="nucleotide sequence ID" value="NZ_SJPY01000005.1"/>
</dbReference>
<comment type="caution">
    <text evidence="1">The sequence shown here is derived from an EMBL/GenBank/DDBJ whole genome shotgun (WGS) entry which is preliminary data.</text>
</comment>
<evidence type="ECO:0000313" key="2">
    <source>
        <dbReference type="Proteomes" id="UP000315471"/>
    </source>
</evidence>
<name>A0A5C6DX60_9BACT</name>
<dbReference type="Proteomes" id="UP000315471">
    <property type="component" value="Unassembled WGS sequence"/>
</dbReference>
<accession>A0A5C6DX60</accession>
<keyword evidence="2" id="KW-1185">Reference proteome</keyword>
<sequence length="63" mass="6933">MMQNNVSPPTKTDDGDPLAQKVAKSLRRYGYIHIAVTHVGDRIILLSGLPETANDRALAVEHH</sequence>